<organism evidence="1 2">
    <name type="scientific">Smallanthus sonchifolius</name>
    <dbReference type="NCBI Taxonomy" id="185202"/>
    <lineage>
        <taxon>Eukaryota</taxon>
        <taxon>Viridiplantae</taxon>
        <taxon>Streptophyta</taxon>
        <taxon>Embryophyta</taxon>
        <taxon>Tracheophyta</taxon>
        <taxon>Spermatophyta</taxon>
        <taxon>Magnoliopsida</taxon>
        <taxon>eudicotyledons</taxon>
        <taxon>Gunneridae</taxon>
        <taxon>Pentapetalae</taxon>
        <taxon>asterids</taxon>
        <taxon>campanulids</taxon>
        <taxon>Asterales</taxon>
        <taxon>Asteraceae</taxon>
        <taxon>Asteroideae</taxon>
        <taxon>Heliantheae alliance</taxon>
        <taxon>Millerieae</taxon>
        <taxon>Smallanthus</taxon>
    </lineage>
</organism>
<reference evidence="1 2" key="2">
    <citation type="journal article" date="2022" name="Mol. Ecol. Resour.">
        <title>The genomes of chicory, endive, great burdock and yacon provide insights into Asteraceae paleo-polyploidization history and plant inulin production.</title>
        <authorList>
            <person name="Fan W."/>
            <person name="Wang S."/>
            <person name="Wang H."/>
            <person name="Wang A."/>
            <person name="Jiang F."/>
            <person name="Liu H."/>
            <person name="Zhao H."/>
            <person name="Xu D."/>
            <person name="Zhang Y."/>
        </authorList>
    </citation>
    <scope>NUCLEOTIDE SEQUENCE [LARGE SCALE GENOMIC DNA]</scope>
    <source>
        <strain evidence="2">cv. Yunnan</strain>
        <tissue evidence="1">Leaves</tissue>
    </source>
</reference>
<evidence type="ECO:0000313" key="1">
    <source>
        <dbReference type="EMBL" id="KAI3773807.1"/>
    </source>
</evidence>
<gene>
    <name evidence="1" type="ORF">L1987_48341</name>
</gene>
<name>A0ACB9FRI2_9ASTR</name>
<sequence length="124" mass="13818">MPSQNRDLVVLSFPSTNPRRRDRIVTSDMINREVARSHESHLGSPEVQMDGRSLNTWGAVGYGASNRHKNPTLVKAFVRTAGRKTLVSVSAPYPLRRLLLLIWVSLKSGYQLCIRASSNIVSTT</sequence>
<proteinExistence type="predicted"/>
<protein>
    <submittedName>
        <fullName evidence="1">Uncharacterized protein</fullName>
    </submittedName>
</protein>
<dbReference type="Proteomes" id="UP001056120">
    <property type="component" value="Linkage Group LG16"/>
</dbReference>
<evidence type="ECO:0000313" key="2">
    <source>
        <dbReference type="Proteomes" id="UP001056120"/>
    </source>
</evidence>
<comment type="caution">
    <text evidence="1">The sequence shown here is derived from an EMBL/GenBank/DDBJ whole genome shotgun (WGS) entry which is preliminary data.</text>
</comment>
<dbReference type="EMBL" id="CM042033">
    <property type="protein sequence ID" value="KAI3773807.1"/>
    <property type="molecule type" value="Genomic_DNA"/>
</dbReference>
<keyword evidence="2" id="KW-1185">Reference proteome</keyword>
<reference evidence="2" key="1">
    <citation type="journal article" date="2022" name="Mol. Ecol. Resour.">
        <title>The genomes of chicory, endive, great burdock and yacon provide insights into Asteraceae palaeo-polyploidization history and plant inulin production.</title>
        <authorList>
            <person name="Fan W."/>
            <person name="Wang S."/>
            <person name="Wang H."/>
            <person name="Wang A."/>
            <person name="Jiang F."/>
            <person name="Liu H."/>
            <person name="Zhao H."/>
            <person name="Xu D."/>
            <person name="Zhang Y."/>
        </authorList>
    </citation>
    <scope>NUCLEOTIDE SEQUENCE [LARGE SCALE GENOMIC DNA]</scope>
    <source>
        <strain evidence="2">cv. Yunnan</strain>
    </source>
</reference>
<accession>A0ACB9FRI2</accession>